<dbReference type="EMBL" id="CADEBD010000171">
    <property type="protein sequence ID" value="CAB3224105.1"/>
    <property type="molecule type" value="Genomic_DNA"/>
</dbReference>
<dbReference type="PANTHER" id="PTHR10773:SF19">
    <property type="match status" value="1"/>
</dbReference>
<protein>
    <submittedName>
        <fullName evidence="2">Uncharacterized protein</fullName>
    </submittedName>
</protein>
<dbReference type="PANTHER" id="PTHR10773">
    <property type="entry name" value="DNA-DIRECTED RNA POLYMERASES I, II, AND III SUBUNIT RPABC2"/>
    <property type="match status" value="1"/>
</dbReference>
<comment type="caution">
    <text evidence="2">The sequence shown here is derived from an EMBL/GenBank/DDBJ whole genome shotgun (WGS) entry which is preliminary data.</text>
</comment>
<organism evidence="2 3">
    <name type="scientific">Arctia plantaginis</name>
    <name type="common">Wood tiger moth</name>
    <name type="synonym">Phalaena plantaginis</name>
    <dbReference type="NCBI Taxonomy" id="874455"/>
    <lineage>
        <taxon>Eukaryota</taxon>
        <taxon>Metazoa</taxon>
        <taxon>Ecdysozoa</taxon>
        <taxon>Arthropoda</taxon>
        <taxon>Hexapoda</taxon>
        <taxon>Insecta</taxon>
        <taxon>Pterygota</taxon>
        <taxon>Neoptera</taxon>
        <taxon>Endopterygota</taxon>
        <taxon>Lepidoptera</taxon>
        <taxon>Glossata</taxon>
        <taxon>Ditrysia</taxon>
        <taxon>Noctuoidea</taxon>
        <taxon>Erebidae</taxon>
        <taxon>Arctiinae</taxon>
        <taxon>Arctia</taxon>
    </lineage>
</organism>
<reference evidence="2 3" key="1">
    <citation type="submission" date="2020-04" db="EMBL/GenBank/DDBJ databases">
        <authorList>
            <person name="Wallbank WR R."/>
            <person name="Pardo Diaz C."/>
            <person name="Kozak K."/>
            <person name="Martin S."/>
            <person name="Jiggins C."/>
            <person name="Moest M."/>
            <person name="Warren A I."/>
            <person name="Byers J.R.P. K."/>
            <person name="Montejo-Kovacevich G."/>
            <person name="Yen C E."/>
        </authorList>
    </citation>
    <scope>NUCLEOTIDE SEQUENCE [LARGE SCALE GENOMIC DNA]</scope>
</reference>
<feature type="region of interest" description="Disordered" evidence="1">
    <location>
        <begin position="1"/>
        <end position="23"/>
    </location>
</feature>
<proteinExistence type="predicted"/>
<dbReference type="AlphaFoldDB" id="A0A8S0YWG7"/>
<name>A0A8S0YWG7_ARCPL</name>
<dbReference type="OrthoDB" id="10263060at2759"/>
<evidence type="ECO:0000313" key="3">
    <source>
        <dbReference type="Proteomes" id="UP000494256"/>
    </source>
</evidence>
<evidence type="ECO:0000256" key="1">
    <source>
        <dbReference type="SAM" id="MobiDB-lite"/>
    </source>
</evidence>
<sequence length="317" mass="35977">MPHPFHDSDASNDNDPDYNPEPKKKRQLLSVLNTSVNCFEHSSRENGDNAKVNEQHTRLNIFDSTEALTTVQKNLPLNPSTASVSSNETVCLEDNIAEIACDAARTLQKKCSNVRRDSNSSDATICSFSILQDNIEDSVTSTNAAQIFAVEDEYIVQSCEVNECVENVFSSCLRCSILLCWNHFDNNITCNDHQQPRPISPLCDLGSNVLNRLMPEDFTVEGSPREIVIQKKEKISKKELNKRNKNLGKEYTTQITNKIIPERQLEPVCNVENCKRINRECGVFDENSRKTLFDAFWALGSLQSQRELIEYYNILFT</sequence>
<gene>
    <name evidence="2" type="ORF">APLA_LOCUS1711</name>
</gene>
<dbReference type="Proteomes" id="UP000494256">
    <property type="component" value="Unassembled WGS sequence"/>
</dbReference>
<accession>A0A8S0YWG7</accession>
<evidence type="ECO:0000313" key="2">
    <source>
        <dbReference type="EMBL" id="CAB3224105.1"/>
    </source>
</evidence>